<name>A0A6I9V3X4_BACDO</name>
<protein>
    <submittedName>
        <fullName evidence="3">Uncharacterized protein LOC105221881 isoform X1</fullName>
    </submittedName>
</protein>
<feature type="region of interest" description="Disordered" evidence="1">
    <location>
        <begin position="52"/>
        <end position="72"/>
    </location>
</feature>
<evidence type="ECO:0000313" key="2">
    <source>
        <dbReference type="Proteomes" id="UP001652620"/>
    </source>
</evidence>
<dbReference type="GeneID" id="105221881"/>
<gene>
    <name evidence="3" type="primary">LOC105221881</name>
</gene>
<dbReference type="InParanoid" id="A0A6I9V3X4"/>
<organism evidence="2 3">
    <name type="scientific">Bactrocera dorsalis</name>
    <name type="common">Oriental fruit fly</name>
    <name type="synonym">Dacus dorsalis</name>
    <dbReference type="NCBI Taxonomy" id="27457"/>
    <lineage>
        <taxon>Eukaryota</taxon>
        <taxon>Metazoa</taxon>
        <taxon>Ecdysozoa</taxon>
        <taxon>Arthropoda</taxon>
        <taxon>Hexapoda</taxon>
        <taxon>Insecta</taxon>
        <taxon>Pterygota</taxon>
        <taxon>Neoptera</taxon>
        <taxon>Endopterygota</taxon>
        <taxon>Diptera</taxon>
        <taxon>Brachycera</taxon>
        <taxon>Muscomorpha</taxon>
        <taxon>Tephritoidea</taxon>
        <taxon>Tephritidae</taxon>
        <taxon>Bactrocera</taxon>
        <taxon>Bactrocera</taxon>
    </lineage>
</organism>
<dbReference type="RefSeq" id="XP_011197319.2">
    <property type="nucleotide sequence ID" value="XM_011199017.4"/>
</dbReference>
<proteinExistence type="predicted"/>
<evidence type="ECO:0000313" key="3">
    <source>
        <dbReference type="RefSeq" id="XP_011197319.2"/>
    </source>
</evidence>
<dbReference type="FunCoup" id="A0A6I9V3X4">
    <property type="interactions" value="3"/>
</dbReference>
<accession>A0A6I9V3X4</accession>
<evidence type="ECO:0000256" key="1">
    <source>
        <dbReference type="SAM" id="MobiDB-lite"/>
    </source>
</evidence>
<sequence length="678" mass="75644">MNDIASDTKGMVKTGEEVNNIFEEIEEILKNNEDLETSTRDTAIPALKALSEHVESTTKPNNGNEEGPYVNGKQPVYEKQASNFLPAYSNYDFLVSTDSQSSPEEELSLYSVNQNELQPVNAPFMVPGIYKKIANASGAISKLPPQNYAFDVTNVILTTKCPKGKIISRVDFEGVSSTEESTGYKLNHVEATTLTEEKSSNISTPSNNLLTFAYNIHNSAKLDCVMIDRDKKEIRRIRAGSNQQILYRLLDPEDLDLQNNHLTHPASARSKIFPAKAKIGRPKKHPLVNEDNQHTEGAFKRLKIDPIVKQRETSKTETNSQQPFTRTRSGRIVKSLTTPLRTTDVNQASYLETDNVKNIIRESKDKDFQCKVKPLPTSSEEHNLTVTTTETNGLTNNRRVPPEAICPKCGKIFLGRRLNRHFTQHPDHMLAKVADNPLEQQQNVQIATDNTNEDMTIFRYLISKLQKPLLNEDQRADLFLNELNDLVEQLQLRSTRLIRNTSGLHFVSARTARLLGIPEGQYALDMSAIDSEAPFIEAEHNGTNGEGRKRHQVIQPVVTVSTPSLDYTAISLDDTLTDEAAQKLNLSAGGKLLPPSEESLLRAVGDLVHDGITKLVDANLLHPPRSVVQSTVTSTLVQQYDHVSDNAVEALTIKDDNAPQEGTSLLDLKVDFFQFKNN</sequence>
<dbReference type="OrthoDB" id="5981545at2759"/>
<reference evidence="3" key="1">
    <citation type="submission" date="2025-08" db="UniProtKB">
        <authorList>
            <consortium name="RefSeq"/>
        </authorList>
    </citation>
    <scope>IDENTIFICATION</scope>
    <source>
        <tissue evidence="3">Adult</tissue>
    </source>
</reference>
<dbReference type="AlphaFoldDB" id="A0A6I9V3X4"/>
<dbReference type="Proteomes" id="UP001652620">
    <property type="component" value="Chromosome 4"/>
</dbReference>
<dbReference type="KEGG" id="bdr:105221881"/>
<keyword evidence="2" id="KW-1185">Reference proteome</keyword>